<proteinExistence type="predicted"/>
<dbReference type="OrthoDB" id="3530615at2759"/>
<protein>
    <submittedName>
        <fullName evidence="2">Uncharacterized protein</fullName>
    </submittedName>
</protein>
<sequence length="438" mass="48651">MANSDNEPDFSYRIYLQEQLSMDLHSSAGSVLLDSPQQEMLTQIQGDRFVDIGIMSRQSLMAWVYGVINELESFELHKKNLKFAPWSQLYKIIKNHDIFKEWIYSRPRTDASGFVISLRDYTSHPYYSSATVLGYSRSVWQRIEHDLRNENPTRFMKELFQQVFNLWHFKCCINNMLRDLKGLPPTTPHDTFLELTSYITQDTAPNPNLLNPRPDPAPANIRIGGHSFNVSNPGSSPNGAAAANNQGRGRKSTYVPRNVNNSQIAADVRDKQHIDTNTAPGQTRLPKVKFERKTGGNTASRHIRNKSEASKKGAGYQTGSSLTHNSSQTTKPSAGASKDRHIKQEVDDVHDHGKQAEGPSGWKQYIQQIIGVGNNQSVQPAPQPKSEGPSKSTINAGEIRKRSTSGGSDTGTVPVPVHANKKIKVEKPDPALAGHSSA</sequence>
<dbReference type="AlphaFoldDB" id="A0A9X0AJQ0"/>
<feature type="region of interest" description="Disordered" evidence="1">
    <location>
        <begin position="203"/>
        <end position="341"/>
    </location>
</feature>
<feature type="compositionally biased region" description="Polar residues" evidence="1">
    <location>
        <begin position="317"/>
        <end position="332"/>
    </location>
</feature>
<gene>
    <name evidence="2" type="ORF">OCU04_007883</name>
</gene>
<reference evidence="2" key="1">
    <citation type="submission" date="2022-11" db="EMBL/GenBank/DDBJ databases">
        <title>Genome Resource of Sclerotinia nivalis Strain SnTB1, a Plant Pathogen Isolated from American Ginseng.</title>
        <authorList>
            <person name="Fan S."/>
        </authorList>
    </citation>
    <scope>NUCLEOTIDE SEQUENCE</scope>
    <source>
        <strain evidence="2">SnTB1</strain>
    </source>
</reference>
<dbReference type="Proteomes" id="UP001152300">
    <property type="component" value="Unassembled WGS sequence"/>
</dbReference>
<accession>A0A9X0AJQ0</accession>
<name>A0A9X0AJQ0_9HELO</name>
<feature type="region of interest" description="Disordered" evidence="1">
    <location>
        <begin position="375"/>
        <end position="438"/>
    </location>
</feature>
<evidence type="ECO:0000313" key="2">
    <source>
        <dbReference type="EMBL" id="KAJ8064042.1"/>
    </source>
</evidence>
<keyword evidence="3" id="KW-1185">Reference proteome</keyword>
<feature type="compositionally biased region" description="Low complexity" evidence="1">
    <location>
        <begin position="231"/>
        <end position="245"/>
    </location>
</feature>
<organism evidence="2 3">
    <name type="scientific">Sclerotinia nivalis</name>
    <dbReference type="NCBI Taxonomy" id="352851"/>
    <lineage>
        <taxon>Eukaryota</taxon>
        <taxon>Fungi</taxon>
        <taxon>Dikarya</taxon>
        <taxon>Ascomycota</taxon>
        <taxon>Pezizomycotina</taxon>
        <taxon>Leotiomycetes</taxon>
        <taxon>Helotiales</taxon>
        <taxon>Sclerotiniaceae</taxon>
        <taxon>Sclerotinia</taxon>
    </lineage>
</organism>
<dbReference type="EMBL" id="JAPEIS010000008">
    <property type="protein sequence ID" value="KAJ8064042.1"/>
    <property type="molecule type" value="Genomic_DNA"/>
</dbReference>
<evidence type="ECO:0000313" key="3">
    <source>
        <dbReference type="Proteomes" id="UP001152300"/>
    </source>
</evidence>
<comment type="caution">
    <text evidence="2">The sequence shown here is derived from an EMBL/GenBank/DDBJ whole genome shotgun (WGS) entry which is preliminary data.</text>
</comment>
<evidence type="ECO:0000256" key="1">
    <source>
        <dbReference type="SAM" id="MobiDB-lite"/>
    </source>
</evidence>